<dbReference type="Proteomes" id="UP000484842">
    <property type="component" value="Unassembled WGS sequence"/>
</dbReference>
<proteinExistence type="predicted"/>
<accession>A0A7X1TR06</accession>
<dbReference type="EMBL" id="WBSL01000001">
    <property type="protein sequence ID" value="MPY65817.1"/>
    <property type="molecule type" value="Genomic_DNA"/>
</dbReference>
<reference evidence="1 2" key="1">
    <citation type="submission" date="2019-10" db="EMBL/GenBank/DDBJ databases">
        <title>Deinococcus sp. isolated from soil.</title>
        <authorList>
            <person name="Li Y."/>
            <person name="Wang J."/>
        </authorList>
    </citation>
    <scope>NUCLEOTIDE SEQUENCE [LARGE SCALE GENOMIC DNA]</scope>
    <source>
        <strain evidence="1 2">SDU3-2</strain>
    </source>
</reference>
<comment type="caution">
    <text evidence="1">The sequence shown here is derived from an EMBL/GenBank/DDBJ whole genome shotgun (WGS) entry which is preliminary data.</text>
</comment>
<organism evidence="1 2">
    <name type="scientific">Deinococcus terrestris</name>
    <dbReference type="NCBI Taxonomy" id="2651870"/>
    <lineage>
        <taxon>Bacteria</taxon>
        <taxon>Thermotogati</taxon>
        <taxon>Deinococcota</taxon>
        <taxon>Deinococci</taxon>
        <taxon>Deinococcales</taxon>
        <taxon>Deinococcaceae</taxon>
        <taxon>Deinococcus</taxon>
    </lineage>
</organism>
<dbReference type="RefSeq" id="WP_152869039.1">
    <property type="nucleotide sequence ID" value="NZ_WBSL01000001.1"/>
</dbReference>
<sequence>MTRHWDTSPLAPARWPQVAEAAVGVLSGAGATEVTTLHGWTESAFGGSPVFGALQWAEVRCPVSELLPLLRGRQALGFTLGRDDWWWRGLVPETGQAFELLFCHEGDLHLTTQDDALAERLGSGLAALGTRLNPRKLAP</sequence>
<protein>
    <submittedName>
        <fullName evidence="1">Uncharacterized protein</fullName>
    </submittedName>
</protein>
<gene>
    <name evidence="1" type="ORF">F8S09_03775</name>
</gene>
<name>A0A7X1TR06_9DEIO</name>
<evidence type="ECO:0000313" key="2">
    <source>
        <dbReference type="Proteomes" id="UP000484842"/>
    </source>
</evidence>
<dbReference type="AlphaFoldDB" id="A0A7X1TR06"/>
<evidence type="ECO:0000313" key="1">
    <source>
        <dbReference type="EMBL" id="MPY65817.1"/>
    </source>
</evidence>
<keyword evidence="2" id="KW-1185">Reference proteome</keyword>